<gene>
    <name evidence="8" type="ORF">BXYJ_LOCUS12477</name>
</gene>
<dbReference type="Proteomes" id="UP000582659">
    <property type="component" value="Unassembled WGS sequence"/>
</dbReference>
<dbReference type="WBParaSite" id="BXY_0827000.1">
    <property type="protein sequence ID" value="BXY_0827000.1"/>
    <property type="gene ID" value="BXY_0827000"/>
</dbReference>
<dbReference type="AlphaFoldDB" id="A0A1I7S5I5"/>
<dbReference type="GO" id="GO:0010629">
    <property type="term" value="P:negative regulation of gene expression"/>
    <property type="evidence" value="ECO:0007669"/>
    <property type="project" value="UniProtKB-ARBA"/>
</dbReference>
<evidence type="ECO:0000259" key="7">
    <source>
        <dbReference type="SMART" id="SM00479"/>
    </source>
</evidence>
<evidence type="ECO:0000313" key="11">
    <source>
        <dbReference type="WBParaSite" id="BXY_0827000.1"/>
    </source>
</evidence>
<evidence type="ECO:0000256" key="6">
    <source>
        <dbReference type="ARBA" id="ARBA00023242"/>
    </source>
</evidence>
<accession>A0A1I7S5I5</accession>
<dbReference type="SUPFAM" id="SSF53098">
    <property type="entry name" value="Ribonuclease H-like"/>
    <property type="match status" value="1"/>
</dbReference>
<dbReference type="InterPro" id="IPR047021">
    <property type="entry name" value="REXO1/3/4-like"/>
</dbReference>
<reference evidence="11" key="1">
    <citation type="submission" date="2016-11" db="UniProtKB">
        <authorList>
            <consortium name="WormBaseParasite"/>
        </authorList>
    </citation>
    <scope>IDENTIFICATION</scope>
</reference>
<comment type="subcellular location">
    <subcellularLocation>
        <location evidence="1">Nucleus</location>
    </subcellularLocation>
</comment>
<dbReference type="CDD" id="cd06145">
    <property type="entry name" value="REX1_like"/>
    <property type="match status" value="1"/>
</dbReference>
<protein>
    <submittedName>
        <fullName evidence="8">(pine wood nematode) hypothetical protein</fullName>
    </submittedName>
    <submittedName>
        <fullName evidence="11">Exonuclease domain-containing protein</fullName>
    </submittedName>
</protein>
<dbReference type="InterPro" id="IPR036397">
    <property type="entry name" value="RNaseH_sf"/>
</dbReference>
<keyword evidence="10" id="KW-1185">Reference proteome</keyword>
<dbReference type="InterPro" id="IPR013520">
    <property type="entry name" value="Ribonucl_H"/>
</dbReference>
<evidence type="ECO:0000313" key="10">
    <source>
        <dbReference type="Proteomes" id="UP000659654"/>
    </source>
</evidence>
<keyword evidence="6" id="KW-0539">Nucleus</keyword>
<dbReference type="GO" id="GO:0004527">
    <property type="term" value="F:exonuclease activity"/>
    <property type="evidence" value="ECO:0007669"/>
    <property type="project" value="UniProtKB-KW"/>
</dbReference>
<evidence type="ECO:0000256" key="4">
    <source>
        <dbReference type="ARBA" id="ARBA00022801"/>
    </source>
</evidence>
<reference evidence="8" key="2">
    <citation type="submission" date="2020-09" db="EMBL/GenBank/DDBJ databases">
        <authorList>
            <person name="Kikuchi T."/>
        </authorList>
    </citation>
    <scope>NUCLEOTIDE SEQUENCE</scope>
    <source>
        <strain evidence="8">Ka4C1</strain>
    </source>
</reference>
<dbReference type="InterPro" id="IPR034922">
    <property type="entry name" value="REX1-like_exo"/>
</dbReference>
<dbReference type="Proteomes" id="UP000095284">
    <property type="component" value="Unplaced"/>
</dbReference>
<dbReference type="InterPro" id="IPR012337">
    <property type="entry name" value="RNaseH-like_sf"/>
</dbReference>
<evidence type="ECO:0000313" key="9">
    <source>
        <dbReference type="Proteomes" id="UP000095284"/>
    </source>
</evidence>
<dbReference type="Gene3D" id="3.30.420.10">
    <property type="entry name" value="Ribonuclease H-like superfamily/Ribonuclease H"/>
    <property type="match status" value="1"/>
</dbReference>
<keyword evidence="5" id="KW-0269">Exonuclease</keyword>
<feature type="domain" description="Exonuclease" evidence="7">
    <location>
        <begin position="242"/>
        <end position="402"/>
    </location>
</feature>
<evidence type="ECO:0000313" key="8">
    <source>
        <dbReference type="EMBL" id="CAD5232386.1"/>
    </source>
</evidence>
<organism evidence="9 11">
    <name type="scientific">Bursaphelenchus xylophilus</name>
    <name type="common">Pinewood nematode worm</name>
    <name type="synonym">Aphelenchoides xylophilus</name>
    <dbReference type="NCBI Taxonomy" id="6326"/>
    <lineage>
        <taxon>Eukaryota</taxon>
        <taxon>Metazoa</taxon>
        <taxon>Ecdysozoa</taxon>
        <taxon>Nematoda</taxon>
        <taxon>Chromadorea</taxon>
        <taxon>Rhabditida</taxon>
        <taxon>Tylenchina</taxon>
        <taxon>Tylenchomorpha</taxon>
        <taxon>Aphelenchoidea</taxon>
        <taxon>Aphelenchoididae</taxon>
        <taxon>Bursaphelenchus</taxon>
    </lineage>
</organism>
<dbReference type="OrthoDB" id="3996471at2759"/>
<dbReference type="Proteomes" id="UP000659654">
    <property type="component" value="Unassembled WGS sequence"/>
</dbReference>
<dbReference type="SMR" id="A0A1I7S5I5"/>
<dbReference type="PANTHER" id="PTHR12801">
    <property type="entry name" value="RNA EXONUCLEASE REXO1 / RECO3 FAMILY MEMBER-RELATED"/>
    <property type="match status" value="1"/>
</dbReference>
<evidence type="ECO:0000256" key="2">
    <source>
        <dbReference type="ARBA" id="ARBA00006357"/>
    </source>
</evidence>
<dbReference type="PANTHER" id="PTHR12801:SF82">
    <property type="entry name" value="RNA EXONUCLEASE 5"/>
    <property type="match status" value="1"/>
</dbReference>
<proteinExistence type="inferred from homology"/>
<dbReference type="GO" id="GO:0005634">
    <property type="term" value="C:nucleus"/>
    <property type="evidence" value="ECO:0007669"/>
    <property type="project" value="UniProtKB-SubCell"/>
</dbReference>
<evidence type="ECO:0000256" key="1">
    <source>
        <dbReference type="ARBA" id="ARBA00004123"/>
    </source>
</evidence>
<dbReference type="eggNOG" id="KOG2248">
    <property type="taxonomic scope" value="Eukaryota"/>
</dbReference>
<dbReference type="EMBL" id="CAJFDI010000005">
    <property type="protein sequence ID" value="CAD5232386.1"/>
    <property type="molecule type" value="Genomic_DNA"/>
</dbReference>
<dbReference type="GO" id="GO:0003676">
    <property type="term" value="F:nucleic acid binding"/>
    <property type="evidence" value="ECO:0007669"/>
    <property type="project" value="InterPro"/>
</dbReference>
<dbReference type="FunFam" id="3.30.420.10:FF:000031">
    <property type="entry name" value="RNA exonuclease 1"/>
    <property type="match status" value="1"/>
</dbReference>
<evidence type="ECO:0000256" key="3">
    <source>
        <dbReference type="ARBA" id="ARBA00022722"/>
    </source>
</evidence>
<name>A0A1I7S5I5_BURXY</name>
<keyword evidence="3" id="KW-0540">Nuclease</keyword>
<keyword evidence="4" id="KW-0378">Hydrolase</keyword>
<dbReference type="EMBL" id="CAJFCV020000005">
    <property type="protein sequence ID" value="CAG9124745.1"/>
    <property type="molecule type" value="Genomic_DNA"/>
</dbReference>
<comment type="similarity">
    <text evidence="2">Belongs to the REXO1/REXO3 family.</text>
</comment>
<evidence type="ECO:0000256" key="5">
    <source>
        <dbReference type="ARBA" id="ARBA00022839"/>
    </source>
</evidence>
<sequence length="624" mass="71047">MSKKRSEASVDDEFGVKRRRMSKFGVLAEFDEGNEDCSAEIGQAVLDVTEAEKTEKSREKIEKISRRRAKVFGAPSIGIKRAELHLDDIAHLAHSFLIPAEIPKPGWFRPGNFKKPSHLVLARINCDERLICDENKKMAFLREFFGNPFVPVEQSVCETMDFWKRLTEISLPRMSHIKALLKKNKNLLAPGMDTELKLQFLTSVEQMMYFNYPLAGFTEEIEGIASIVNSKAHYGKLTKNSPIFVVDCEMCQTTANKAELTRITMIDEQGNIVIDSFVKPKNPITDYVTCFSGVTKESLEGVTVTVEDVQQALRRVLPPDAILAGHSIENDLMAMRVSHPYCIDVGLIYSMRMNRNNRQSLRKLTSYYLREDIQSSENGHCSYEDCWATLELLKLKLEHGPTFGSVPDGFDYVKWSETLDNSKDKKELDKEIKENKKTYVKDVKLPPPRCVGYCEACNTEIKSQCCVEDCLCMKHQPKKCIMCVGRDEEYPDPPEHERFNYGHAVKKYVEKSKTSLKDASELFPLRKALFARYLNTLEEHVKVQNLTVIDITNHKTPTEIKNNVLDANVIESDMCVIEYNAEENTEEEVDGLVKYIHSSMAPLGVFALLMCTSARAIMYFGVKV</sequence>
<dbReference type="SMART" id="SM00479">
    <property type="entry name" value="EXOIII"/>
    <property type="match status" value="1"/>
</dbReference>